<name>A0AA97ENT7_9FLAO</name>
<dbReference type="RefSeq" id="WP_316983482.1">
    <property type="nucleotide sequence ID" value="NZ_CP136521.1"/>
</dbReference>
<dbReference type="KEGG" id="hws:RNZ46_00725"/>
<evidence type="ECO:0000259" key="3">
    <source>
        <dbReference type="Pfam" id="PF18962"/>
    </source>
</evidence>
<keyword evidence="5" id="KW-1185">Reference proteome</keyword>
<dbReference type="InterPro" id="IPR026444">
    <property type="entry name" value="Secre_tail"/>
</dbReference>
<organism evidence="4 5">
    <name type="scientific">Hwangdonia lutea</name>
    <dbReference type="NCBI Taxonomy" id="3075823"/>
    <lineage>
        <taxon>Bacteria</taxon>
        <taxon>Pseudomonadati</taxon>
        <taxon>Bacteroidota</taxon>
        <taxon>Flavobacteriia</taxon>
        <taxon>Flavobacteriales</taxon>
        <taxon>Flavobacteriaceae</taxon>
        <taxon>Hwangdonia</taxon>
    </lineage>
</organism>
<dbReference type="Proteomes" id="UP001302486">
    <property type="component" value="Chromosome"/>
</dbReference>
<feature type="chain" id="PRO_5041703252" evidence="2">
    <location>
        <begin position="20"/>
        <end position="282"/>
    </location>
</feature>
<evidence type="ECO:0000313" key="5">
    <source>
        <dbReference type="Proteomes" id="UP001302486"/>
    </source>
</evidence>
<dbReference type="NCBIfam" id="TIGR04183">
    <property type="entry name" value="Por_Secre_tail"/>
    <property type="match status" value="1"/>
</dbReference>
<feature type="domain" description="Secretion system C-terminal sorting" evidence="3">
    <location>
        <begin position="211"/>
        <end position="280"/>
    </location>
</feature>
<reference evidence="5" key="1">
    <citation type="submission" date="2024-06" db="EMBL/GenBank/DDBJ databases">
        <title>Hwangdonia haimaensis gen. nov., sp. nov., a member of the family Flavobacteriaceae isolated from the haima cold seep.</title>
        <authorList>
            <person name="Li J."/>
        </authorList>
    </citation>
    <scope>NUCLEOTIDE SEQUENCE [LARGE SCALE GENOMIC DNA]</scope>
    <source>
        <strain evidence="5">SCSIO 19198</strain>
    </source>
</reference>
<sequence length="282" mass="29984">MKHLFIILCAVCISPFTNAQFAGGANEGSDTSPLHGSRLNGEIASFAVLYQGGFGDGFNVDKNQGLLIDQLFTIFHGSSGDGFSINVASSTITGSNINKMYGGKFGDGFSKNNLQSVLNGQNLTALYIGNSGDGYDAEVLNGTFLKGFIAEIFNGGHGDGFANLLKSDTYLSGVMLMLYHGGNGDGFDTDMLTTALTLDVVEQLIEMEVLLYPNPASHLVNIKPGKGIVIKAVDLYDISGKKIETKLSNKNQLNVSHLPDGIYLINILSETGAVSKKLIVKK</sequence>
<gene>
    <name evidence="4" type="ORF">RNZ46_00725</name>
</gene>
<proteinExistence type="predicted"/>
<protein>
    <submittedName>
        <fullName evidence="4">T9SS type A sorting domain-containing protein</fullName>
    </submittedName>
</protein>
<accession>A0AA97ENT7</accession>
<evidence type="ECO:0000256" key="1">
    <source>
        <dbReference type="ARBA" id="ARBA00022729"/>
    </source>
</evidence>
<keyword evidence="1 2" id="KW-0732">Signal</keyword>
<feature type="signal peptide" evidence="2">
    <location>
        <begin position="1"/>
        <end position="19"/>
    </location>
</feature>
<dbReference type="EMBL" id="CP136521">
    <property type="protein sequence ID" value="WOD43804.1"/>
    <property type="molecule type" value="Genomic_DNA"/>
</dbReference>
<evidence type="ECO:0000256" key="2">
    <source>
        <dbReference type="SAM" id="SignalP"/>
    </source>
</evidence>
<dbReference type="AlphaFoldDB" id="A0AA97ENT7"/>
<evidence type="ECO:0000313" key="4">
    <source>
        <dbReference type="EMBL" id="WOD43804.1"/>
    </source>
</evidence>
<dbReference type="Pfam" id="PF18962">
    <property type="entry name" value="Por_Secre_tail"/>
    <property type="match status" value="1"/>
</dbReference>